<sequence length="86" mass="9983">MGVGIFSDDFGTGYSSWQMIRKLAEQSTKFTKELKNNSKSAVDVMERVSSILEEQEMSVKKSQEKYWIINEAMKNINLIKRLINFI</sequence>
<name>A0A3M7TQQ8_9BACI</name>
<evidence type="ECO:0000313" key="2">
    <source>
        <dbReference type="EMBL" id="RNA67597.1"/>
    </source>
</evidence>
<gene>
    <name evidence="2" type="ORF">EBO34_12800</name>
</gene>
<dbReference type="OrthoDB" id="9814363at2"/>
<accession>A0A3M7TQQ8</accession>
<dbReference type="AlphaFoldDB" id="A0A3M7TQQ8"/>
<evidence type="ECO:0000313" key="3">
    <source>
        <dbReference type="Proteomes" id="UP000278746"/>
    </source>
</evidence>
<comment type="caution">
    <text evidence="2">The sequence shown here is derived from an EMBL/GenBank/DDBJ whole genome shotgun (WGS) entry which is preliminary data.</text>
</comment>
<proteinExistence type="predicted"/>
<feature type="domain" description="EAL" evidence="1">
    <location>
        <begin position="1"/>
        <end position="86"/>
    </location>
</feature>
<evidence type="ECO:0000259" key="1">
    <source>
        <dbReference type="PROSITE" id="PS50883"/>
    </source>
</evidence>
<protein>
    <recommendedName>
        <fullName evidence="1">EAL domain-containing protein</fullName>
    </recommendedName>
</protein>
<reference evidence="2 3" key="1">
    <citation type="submission" date="2018-10" db="EMBL/GenBank/DDBJ databases">
        <title>Bacillus Keqinensis sp. nov., a moderately halophilic bacterium isolated from a saline-alkaline lake.</title>
        <authorList>
            <person name="Wang H."/>
        </authorList>
    </citation>
    <scope>NUCLEOTIDE SEQUENCE [LARGE SCALE GENOMIC DNA]</scope>
    <source>
        <strain evidence="2 3">KQ-3</strain>
    </source>
</reference>
<dbReference type="Proteomes" id="UP000278746">
    <property type="component" value="Unassembled WGS sequence"/>
</dbReference>
<dbReference type="InterPro" id="IPR001633">
    <property type="entry name" value="EAL_dom"/>
</dbReference>
<dbReference type="PROSITE" id="PS50883">
    <property type="entry name" value="EAL"/>
    <property type="match status" value="1"/>
</dbReference>
<organism evidence="2 3">
    <name type="scientific">Alteribacter keqinensis</name>
    <dbReference type="NCBI Taxonomy" id="2483800"/>
    <lineage>
        <taxon>Bacteria</taxon>
        <taxon>Bacillati</taxon>
        <taxon>Bacillota</taxon>
        <taxon>Bacilli</taxon>
        <taxon>Bacillales</taxon>
        <taxon>Bacillaceae</taxon>
        <taxon>Alteribacter</taxon>
    </lineage>
</organism>
<keyword evidence="3" id="KW-1185">Reference proteome</keyword>
<dbReference type="EMBL" id="RHIB01000002">
    <property type="protein sequence ID" value="RNA67597.1"/>
    <property type="molecule type" value="Genomic_DNA"/>
</dbReference>
<dbReference type="RefSeq" id="WP_122899155.1">
    <property type="nucleotide sequence ID" value="NZ_RHIB01000002.1"/>
</dbReference>